<dbReference type="RefSeq" id="WP_007208092.1">
    <property type="nucleotide sequence ID" value="NZ_GL622241.1"/>
</dbReference>
<reference evidence="1 2" key="1">
    <citation type="submission" date="2010-12" db="EMBL/GenBank/DDBJ databases">
        <authorList>
            <person name="Muzny D."/>
            <person name="Qin X."/>
            <person name="Deng J."/>
            <person name="Jiang H."/>
            <person name="Liu Y."/>
            <person name="Qu J."/>
            <person name="Song X.-Z."/>
            <person name="Zhang L."/>
            <person name="Thornton R."/>
            <person name="Coyle M."/>
            <person name="Francisco L."/>
            <person name="Jackson L."/>
            <person name="Javaid M."/>
            <person name="Korchina V."/>
            <person name="Kovar C."/>
            <person name="Mata R."/>
            <person name="Mathew T."/>
            <person name="Ngo R."/>
            <person name="Nguyen L."/>
            <person name="Nguyen N."/>
            <person name="Okwuonu G."/>
            <person name="Ongeri F."/>
            <person name="Pham C."/>
            <person name="Simmons D."/>
            <person name="Wilczek-Boney K."/>
            <person name="Hale W."/>
            <person name="Jakkamsetti A."/>
            <person name="Pham P."/>
            <person name="Ruth R."/>
            <person name="San Lucas F."/>
            <person name="Warren J."/>
            <person name="Zhang J."/>
            <person name="Zhao Z."/>
            <person name="Zhou C."/>
            <person name="Zhu D."/>
            <person name="Lee S."/>
            <person name="Bess C."/>
            <person name="Blankenburg K."/>
            <person name="Forbes L."/>
            <person name="Fu Q."/>
            <person name="Gubbala S."/>
            <person name="Hirani K."/>
            <person name="Jayaseelan J.C."/>
            <person name="Lara F."/>
            <person name="Munidasa M."/>
            <person name="Palculict T."/>
            <person name="Patil S."/>
            <person name="Pu L.-L."/>
            <person name="Saada N."/>
            <person name="Tang L."/>
            <person name="Weissenberger G."/>
            <person name="Zhu Y."/>
            <person name="Hemphill L."/>
            <person name="Shang Y."/>
            <person name="Youmans B."/>
            <person name="Ayvaz T."/>
            <person name="Ross M."/>
            <person name="Santibanez J."/>
            <person name="Aqrawi P."/>
            <person name="Gross S."/>
            <person name="Joshi V."/>
            <person name="Fowler G."/>
            <person name="Nazareth L."/>
            <person name="Reid J."/>
            <person name="Worley K."/>
            <person name="Petrosino J."/>
            <person name="Highlander S."/>
            <person name="Gibbs R."/>
        </authorList>
    </citation>
    <scope>NUCLEOTIDE SEQUENCE [LARGE SCALE GENOMIC DNA]</scope>
    <source>
        <strain evidence="2">DSM 15952 / CCUG 50447 / LMG 22039 / TP 1.5</strain>
    </source>
</reference>
<evidence type="ECO:0000313" key="2">
    <source>
        <dbReference type="Proteomes" id="UP000010296"/>
    </source>
</evidence>
<name>E6LFD4_ENTI1</name>
<comment type="caution">
    <text evidence="1">The sequence shown here is derived from an EMBL/GenBank/DDBJ whole genome shotgun (WGS) entry which is preliminary data.</text>
</comment>
<accession>E6LFD4</accession>
<dbReference type="HOGENOM" id="CLU_3183430_0_0_9"/>
<gene>
    <name evidence="1" type="ORF">HMPREF9088_1074</name>
</gene>
<sequence length="46" mass="5180">MQPWLKAGMDATFVLVDASCSTEFIVRMKPVKASYSKGKNIFELIQ</sequence>
<protein>
    <submittedName>
        <fullName evidence="1">Uncharacterized protein</fullName>
    </submittedName>
</protein>
<evidence type="ECO:0000313" key="1">
    <source>
        <dbReference type="EMBL" id="EFU74074.1"/>
    </source>
</evidence>
<dbReference type="AlphaFoldDB" id="E6LFD4"/>
<proteinExistence type="predicted"/>
<dbReference type="STRING" id="888064.HMPREF9088_1074"/>
<keyword evidence="2" id="KW-1185">Reference proteome</keyword>
<dbReference type="Proteomes" id="UP000010296">
    <property type="component" value="Unassembled WGS sequence"/>
</dbReference>
<dbReference type="PATRIC" id="fig|888064.11.peg.1438"/>
<organism evidence="1 2">
    <name type="scientific">Enterococcus italicus (strain DSM 15952 / CCUG 50447 / LMG 22039 / TP 1.5)</name>
    <dbReference type="NCBI Taxonomy" id="888064"/>
    <lineage>
        <taxon>Bacteria</taxon>
        <taxon>Bacillati</taxon>
        <taxon>Bacillota</taxon>
        <taxon>Bacilli</taxon>
        <taxon>Lactobacillales</taxon>
        <taxon>Enterococcaceae</taxon>
        <taxon>Enterococcus</taxon>
    </lineage>
</organism>
<dbReference type="EMBL" id="AEPV01000038">
    <property type="protein sequence ID" value="EFU74074.1"/>
    <property type="molecule type" value="Genomic_DNA"/>
</dbReference>